<evidence type="ECO:0000256" key="2">
    <source>
        <dbReference type="SAM" id="SignalP"/>
    </source>
</evidence>
<sequence length="734" mass="76085">MAVLPSHSQLSFVSLAFRLTFFLTNAGAIEAFLVPSGGGIGNALVGPTKLYGLLDILSKVPAGLYQPAGPAGTYVAAATPAPYGDTHVVVKYPPAVPYQNPVPPLPIVQSLVISAAPPTYVTKTNDEKYPKVGQYAVGPYQATTPVPDYGSPDQYTRRPHHHGPPPIFVENNPFPPPPYGNGPTIVNPQNNGYIPPPPGPGPIIGFYPGPGVQLNYNGGQYYGTTPFNNYHGTTGYGSNGYQPPPLQLGPPLPVQTYGTTSVVNPPPVSIAISPVFYVPSTVTTTPCYDKKDSGYGGSHTLDSYQPPVRDRPYSSGQKPSASYGGSGDSYGNNGGGSNGYKKGGSNSYGYGGNSQAYAAIPTIPYPPSVPLPTAFYPSIPSQSGPYNQGYPDGGYGYQQSGGNYGTPGYGNQGSNYGNQGSNYGNQGSNYGSQGSNYGNQGSNYGNQGSNYGNQGGGTYQLVTETGSTPYPANVFISGGQGPYVPSEAFQDYQKPSYGSNVTPDYGGSTGDYGGGSGGYSNTQQYSSGNGYGSTSGSGPQSYDPPNVYQQPGPSVPYDQSGPIDYSGSGGSYGSQGGYGDFPDAKSPGLLTQLNTYGTRLNSNGKLSLNGGGPGGRPFLFTAGQSADLPGGGSVLDGGLGNRQGVFDSLSSSLNSLGTVSDSDAITALAINTLLERGLQGQYPSNRQVEPTTAQPKVLASPSKVDPSVVRWNDFFNVPFRRPIIRLHLGSSEIA</sequence>
<feature type="compositionally biased region" description="Low complexity" evidence="1">
    <location>
        <begin position="412"/>
        <end position="452"/>
    </location>
</feature>
<gene>
    <name evidence="3" type="ORF">BV898_13927</name>
</gene>
<organism evidence="3 4">
    <name type="scientific">Hypsibius exemplaris</name>
    <name type="common">Freshwater tardigrade</name>
    <dbReference type="NCBI Taxonomy" id="2072580"/>
    <lineage>
        <taxon>Eukaryota</taxon>
        <taxon>Metazoa</taxon>
        <taxon>Ecdysozoa</taxon>
        <taxon>Tardigrada</taxon>
        <taxon>Eutardigrada</taxon>
        <taxon>Parachela</taxon>
        <taxon>Hypsibioidea</taxon>
        <taxon>Hypsibiidae</taxon>
        <taxon>Hypsibius</taxon>
    </lineage>
</organism>
<dbReference type="EMBL" id="MTYJ01000161">
    <property type="protein sequence ID" value="OQV11802.1"/>
    <property type="molecule type" value="Genomic_DNA"/>
</dbReference>
<feature type="compositionally biased region" description="Gly residues" evidence="1">
    <location>
        <begin position="507"/>
        <end position="518"/>
    </location>
</feature>
<keyword evidence="4" id="KW-1185">Reference proteome</keyword>
<feature type="compositionally biased region" description="Gly residues" evidence="1">
    <location>
        <begin position="324"/>
        <end position="338"/>
    </location>
</feature>
<protein>
    <submittedName>
        <fullName evidence="3">Uncharacterized protein</fullName>
    </submittedName>
</protein>
<proteinExistence type="predicted"/>
<evidence type="ECO:0000313" key="4">
    <source>
        <dbReference type="Proteomes" id="UP000192578"/>
    </source>
</evidence>
<feature type="compositionally biased region" description="Gly residues" evidence="1">
    <location>
        <begin position="567"/>
        <end position="579"/>
    </location>
</feature>
<feature type="region of interest" description="Disordered" evidence="1">
    <location>
        <begin position="400"/>
        <end position="464"/>
    </location>
</feature>
<feature type="compositionally biased region" description="Low complexity" evidence="1">
    <location>
        <begin position="519"/>
        <end position="528"/>
    </location>
</feature>
<feature type="region of interest" description="Disordered" evidence="1">
    <location>
        <begin position="486"/>
        <end position="582"/>
    </location>
</feature>
<evidence type="ECO:0000313" key="3">
    <source>
        <dbReference type="EMBL" id="OQV11802.1"/>
    </source>
</evidence>
<keyword evidence="2" id="KW-0732">Signal</keyword>
<feature type="signal peptide" evidence="2">
    <location>
        <begin position="1"/>
        <end position="31"/>
    </location>
</feature>
<name>A0A1W0W9H5_HYPEX</name>
<feature type="chain" id="PRO_5012935579" evidence="2">
    <location>
        <begin position="32"/>
        <end position="734"/>
    </location>
</feature>
<comment type="caution">
    <text evidence="3">The sequence shown here is derived from an EMBL/GenBank/DDBJ whole genome shotgun (WGS) entry which is preliminary data.</text>
</comment>
<dbReference type="Proteomes" id="UP000192578">
    <property type="component" value="Unassembled WGS sequence"/>
</dbReference>
<accession>A0A1W0W9H5</accession>
<reference evidence="4" key="1">
    <citation type="submission" date="2017-01" db="EMBL/GenBank/DDBJ databases">
        <title>Comparative genomics of anhydrobiosis in the tardigrade Hypsibius dujardini.</title>
        <authorList>
            <person name="Yoshida Y."/>
            <person name="Koutsovoulos G."/>
            <person name="Laetsch D."/>
            <person name="Stevens L."/>
            <person name="Kumar S."/>
            <person name="Horikawa D."/>
            <person name="Ishino K."/>
            <person name="Komine S."/>
            <person name="Tomita M."/>
            <person name="Blaxter M."/>
            <person name="Arakawa K."/>
        </authorList>
    </citation>
    <scope>NUCLEOTIDE SEQUENCE [LARGE SCALE GENOMIC DNA]</scope>
    <source>
        <strain evidence="4">Z151</strain>
    </source>
</reference>
<dbReference type="AlphaFoldDB" id="A0A1W0W9H5"/>
<feature type="compositionally biased region" description="Gly residues" evidence="1">
    <location>
        <begin position="402"/>
        <end position="411"/>
    </location>
</feature>
<evidence type="ECO:0000256" key="1">
    <source>
        <dbReference type="SAM" id="MobiDB-lite"/>
    </source>
</evidence>
<feature type="region of interest" description="Disordered" evidence="1">
    <location>
        <begin position="287"/>
        <end position="338"/>
    </location>
</feature>